<sequence>MTTRVRLNLYEQGIAETLVYNFGYTKGAARELVVEYIQVVRLLGGYDTCLDHAERLHTARKNGFTPNQWTKRIEEVRRDKLKDKGLPDERCHRFA</sequence>
<proteinExistence type="predicted"/>
<comment type="caution">
    <text evidence="1">The sequence shown here is derived from an EMBL/GenBank/DDBJ whole genome shotgun (WGS) entry which is preliminary data.</text>
</comment>
<name>A0ABV1KTJ7_9BACL</name>
<reference evidence="1 2" key="1">
    <citation type="journal article" date="2023" name="Genome Announc.">
        <title>Pan-Genome Analyses of the Genus Cohnella and Proposal of the Novel Species Cohnella silvisoli sp. nov., Isolated from Forest Soil.</title>
        <authorList>
            <person name="Wang C."/>
            <person name="Mao L."/>
            <person name="Bao G."/>
            <person name="Zhu H."/>
        </authorList>
    </citation>
    <scope>NUCLEOTIDE SEQUENCE [LARGE SCALE GENOMIC DNA]</scope>
    <source>
        <strain evidence="1 2">NL03-T5-1</strain>
    </source>
</reference>
<organism evidence="1 2">
    <name type="scientific">Cohnella silvisoli</name>
    <dbReference type="NCBI Taxonomy" id="2873699"/>
    <lineage>
        <taxon>Bacteria</taxon>
        <taxon>Bacillati</taxon>
        <taxon>Bacillota</taxon>
        <taxon>Bacilli</taxon>
        <taxon>Bacillales</taxon>
        <taxon>Paenibacillaceae</taxon>
        <taxon>Cohnella</taxon>
    </lineage>
</organism>
<evidence type="ECO:0000313" key="1">
    <source>
        <dbReference type="EMBL" id="MEQ4483295.1"/>
    </source>
</evidence>
<accession>A0ABV1KTJ7</accession>
<dbReference type="RefSeq" id="WP_232184442.1">
    <property type="nucleotide sequence ID" value="NZ_JAIOAP010000002.1"/>
</dbReference>
<protein>
    <submittedName>
        <fullName evidence="1">Uncharacterized protein</fullName>
    </submittedName>
</protein>
<keyword evidence="2" id="KW-1185">Reference proteome</keyword>
<gene>
    <name evidence="1" type="ORF">QJS35_12930</name>
</gene>
<evidence type="ECO:0000313" key="2">
    <source>
        <dbReference type="Proteomes" id="UP001493487"/>
    </source>
</evidence>
<dbReference type="Proteomes" id="UP001493487">
    <property type="component" value="Unassembled WGS sequence"/>
</dbReference>
<dbReference type="EMBL" id="JASKHM010000006">
    <property type="protein sequence ID" value="MEQ4483295.1"/>
    <property type="molecule type" value="Genomic_DNA"/>
</dbReference>